<comment type="similarity">
    <text evidence="6">Belongs to the ABC-4 integral membrane protein family.</text>
</comment>
<evidence type="ECO:0000256" key="1">
    <source>
        <dbReference type="ARBA" id="ARBA00004651"/>
    </source>
</evidence>
<dbReference type="InterPro" id="IPR050250">
    <property type="entry name" value="Macrolide_Exporter_MacB"/>
</dbReference>
<keyword evidence="3 7" id="KW-0812">Transmembrane</keyword>
<feature type="transmembrane region" description="Helical" evidence="7">
    <location>
        <begin position="146"/>
        <end position="169"/>
    </location>
</feature>
<dbReference type="EMBL" id="JANUHB010000003">
    <property type="protein sequence ID" value="MCS0808987.1"/>
    <property type="molecule type" value="Genomic_DNA"/>
</dbReference>
<organism evidence="9 10">
    <name type="scientific">Massilia agilis</name>
    <dbReference type="NCBI Taxonomy" id="1811226"/>
    <lineage>
        <taxon>Bacteria</taxon>
        <taxon>Pseudomonadati</taxon>
        <taxon>Pseudomonadota</taxon>
        <taxon>Betaproteobacteria</taxon>
        <taxon>Burkholderiales</taxon>
        <taxon>Oxalobacteraceae</taxon>
        <taxon>Telluria group</taxon>
        <taxon>Massilia</taxon>
    </lineage>
</organism>
<evidence type="ECO:0000256" key="5">
    <source>
        <dbReference type="ARBA" id="ARBA00023136"/>
    </source>
</evidence>
<reference evidence="9 10" key="1">
    <citation type="submission" date="2022-08" db="EMBL/GenBank/DDBJ databases">
        <title>Reclassification of Massilia species as members of the genera Telluria, Duganella, Pseudoduganella, Mokoshia gen. nov. and Zemynaea gen. nov. using orthogonal and non-orthogonal genome-based approaches.</title>
        <authorList>
            <person name="Bowman J.P."/>
        </authorList>
    </citation>
    <scope>NUCLEOTIDE SEQUENCE [LARGE SCALE GENOMIC DNA]</scope>
    <source>
        <strain evidence="9 10">JCM 31605</strain>
    </source>
</reference>
<keyword evidence="10" id="KW-1185">Reference proteome</keyword>
<dbReference type="PANTHER" id="PTHR30572">
    <property type="entry name" value="MEMBRANE COMPONENT OF TRANSPORTER-RELATED"/>
    <property type="match status" value="1"/>
</dbReference>
<evidence type="ECO:0000256" key="3">
    <source>
        <dbReference type="ARBA" id="ARBA00022692"/>
    </source>
</evidence>
<comment type="subcellular location">
    <subcellularLocation>
        <location evidence="1">Cell membrane</location>
        <topology evidence="1">Multi-pass membrane protein</topology>
    </subcellularLocation>
</comment>
<keyword evidence="4 7" id="KW-1133">Transmembrane helix</keyword>
<proteinExistence type="inferred from homology"/>
<evidence type="ECO:0000313" key="9">
    <source>
        <dbReference type="EMBL" id="MCS0808987.1"/>
    </source>
</evidence>
<dbReference type="RefSeq" id="WP_258822799.1">
    <property type="nucleotide sequence ID" value="NZ_JANUHB010000003.1"/>
</dbReference>
<dbReference type="Proteomes" id="UP001206126">
    <property type="component" value="Unassembled WGS sequence"/>
</dbReference>
<evidence type="ECO:0000256" key="6">
    <source>
        <dbReference type="ARBA" id="ARBA00038076"/>
    </source>
</evidence>
<feature type="transmembrane region" description="Helical" evidence="7">
    <location>
        <begin position="190"/>
        <end position="218"/>
    </location>
</feature>
<comment type="caution">
    <text evidence="9">The sequence shown here is derived from an EMBL/GenBank/DDBJ whole genome shotgun (WGS) entry which is preliminary data.</text>
</comment>
<keyword evidence="2" id="KW-1003">Cell membrane</keyword>
<evidence type="ECO:0000256" key="7">
    <source>
        <dbReference type="SAM" id="Phobius"/>
    </source>
</evidence>
<accession>A0ABT2DCI5</accession>
<evidence type="ECO:0000256" key="2">
    <source>
        <dbReference type="ARBA" id="ARBA00022475"/>
    </source>
</evidence>
<evidence type="ECO:0000313" key="10">
    <source>
        <dbReference type="Proteomes" id="UP001206126"/>
    </source>
</evidence>
<name>A0ABT2DCI5_9BURK</name>
<feature type="transmembrane region" description="Helical" evidence="7">
    <location>
        <begin position="238"/>
        <end position="258"/>
    </location>
</feature>
<dbReference type="InterPro" id="IPR003838">
    <property type="entry name" value="ABC3_permease_C"/>
</dbReference>
<evidence type="ECO:0000259" key="8">
    <source>
        <dbReference type="Pfam" id="PF02687"/>
    </source>
</evidence>
<sequence length="274" mass="29247">MNSLQLALRNLLRARRRTLGPVLLIALALCGLDLFFGWEGEALRQAEQEAVFGERLGHLAILPQDAPAFTTRQAQSLRELAQRTPGVVLVADAPAAIAVYLANPIDWQTRSAALDAGLRAAGLRASLHRGADLSRTYRAARATHRWALAGVTVAALAAIMVVVFSTATLNRVERRREFALLRALGLADRAVLAHMLAEALLVTLCAVVLGMAASTLLWSIAQAVPGWHLVLEPAPRRQLAALLLVFLAVSVAVLVPALQTLRDDVAEGLAGAGH</sequence>
<gene>
    <name evidence="9" type="ORF">NX774_13740</name>
</gene>
<dbReference type="Pfam" id="PF02687">
    <property type="entry name" value="FtsX"/>
    <property type="match status" value="1"/>
</dbReference>
<keyword evidence="5 7" id="KW-0472">Membrane</keyword>
<evidence type="ECO:0000256" key="4">
    <source>
        <dbReference type="ARBA" id="ARBA00022989"/>
    </source>
</evidence>
<protein>
    <submittedName>
        <fullName evidence="9">ABC transporter permease</fullName>
    </submittedName>
</protein>
<feature type="domain" description="ABC3 transporter permease C-terminal" evidence="8">
    <location>
        <begin position="152"/>
        <end position="262"/>
    </location>
</feature>
<dbReference type="PANTHER" id="PTHR30572:SF4">
    <property type="entry name" value="ABC TRANSPORTER PERMEASE YTRF"/>
    <property type="match status" value="1"/>
</dbReference>